<organism evidence="7">
    <name type="scientific">marine metagenome</name>
    <dbReference type="NCBI Taxonomy" id="408172"/>
    <lineage>
        <taxon>unclassified sequences</taxon>
        <taxon>metagenomes</taxon>
        <taxon>ecological metagenomes</taxon>
    </lineage>
</organism>
<protein>
    <recommendedName>
        <fullName evidence="6">Carbohydrate kinase PfkB domain-containing protein</fullName>
    </recommendedName>
</protein>
<keyword evidence="5" id="KW-0067">ATP-binding</keyword>
<name>A0A381NCJ8_9ZZZZ</name>
<dbReference type="CDD" id="cd01164">
    <property type="entry name" value="FruK_PfkB_like"/>
    <property type="match status" value="1"/>
</dbReference>
<comment type="similarity">
    <text evidence="1">Belongs to the carbohydrate kinase PfkB family.</text>
</comment>
<evidence type="ECO:0000256" key="5">
    <source>
        <dbReference type="ARBA" id="ARBA00022840"/>
    </source>
</evidence>
<keyword evidence="2" id="KW-0808">Transferase</keyword>
<evidence type="ECO:0000256" key="1">
    <source>
        <dbReference type="ARBA" id="ARBA00010688"/>
    </source>
</evidence>
<dbReference type="GO" id="GO:0005829">
    <property type="term" value="C:cytosol"/>
    <property type="evidence" value="ECO:0007669"/>
    <property type="project" value="TreeGrafter"/>
</dbReference>
<evidence type="ECO:0000256" key="2">
    <source>
        <dbReference type="ARBA" id="ARBA00022679"/>
    </source>
</evidence>
<dbReference type="PIRSF" id="PIRSF000535">
    <property type="entry name" value="1PFK/6PFK/LacC"/>
    <property type="match status" value="1"/>
</dbReference>
<dbReference type="Gene3D" id="3.40.1190.20">
    <property type="match status" value="1"/>
</dbReference>
<dbReference type="InterPro" id="IPR029056">
    <property type="entry name" value="Ribokinase-like"/>
</dbReference>
<accession>A0A381NCJ8</accession>
<keyword evidence="3" id="KW-0547">Nucleotide-binding</keyword>
<evidence type="ECO:0000256" key="3">
    <source>
        <dbReference type="ARBA" id="ARBA00022741"/>
    </source>
</evidence>
<dbReference type="GO" id="GO:0005524">
    <property type="term" value="F:ATP binding"/>
    <property type="evidence" value="ECO:0007669"/>
    <property type="project" value="UniProtKB-KW"/>
</dbReference>
<dbReference type="PANTHER" id="PTHR46566:SF2">
    <property type="entry name" value="ATP-DEPENDENT 6-PHOSPHOFRUCTOKINASE ISOZYME 2"/>
    <property type="match status" value="1"/>
</dbReference>
<dbReference type="EMBL" id="UINC01000267">
    <property type="protein sequence ID" value="SUZ52330.1"/>
    <property type="molecule type" value="Genomic_DNA"/>
</dbReference>
<dbReference type="PANTHER" id="PTHR46566">
    <property type="entry name" value="1-PHOSPHOFRUCTOKINASE-RELATED"/>
    <property type="match status" value="1"/>
</dbReference>
<feature type="domain" description="Carbohydrate kinase PfkB" evidence="6">
    <location>
        <begin position="15"/>
        <end position="289"/>
    </location>
</feature>
<evidence type="ECO:0000256" key="4">
    <source>
        <dbReference type="ARBA" id="ARBA00022777"/>
    </source>
</evidence>
<dbReference type="GO" id="GO:0008443">
    <property type="term" value="F:phosphofructokinase activity"/>
    <property type="evidence" value="ECO:0007669"/>
    <property type="project" value="TreeGrafter"/>
</dbReference>
<sequence length="309" mass="32974">MIRIAGFNTSLDRYVELDRLQVGEVQRIKQVEVNPGGKGLHVAVLCGAFSEPVKLVGITDARHRELIGKFLRSRDVTFEAVEISGDVRTCLAIRETNGVITELLEPGPELKPSECDQLALAMTSEIDSDDIAVLSGSLPGGFEPAAYVEVLSGLKNLGIRTCVDASGDLLKDLLQCRPYLVKLNRDEASETLGHRIRTVTDAVAAARSVMHPDIACVVISLGSEGLVALHEDKICHFSTPNEESRNAVGAGDCLLGGIAVALARGATMENALKLGTACGATKIRSSETGFLRAKEVESVLPTVKMQTLV</sequence>
<evidence type="ECO:0000259" key="6">
    <source>
        <dbReference type="Pfam" id="PF00294"/>
    </source>
</evidence>
<keyword evidence="4" id="KW-0418">Kinase</keyword>
<reference evidence="7" key="1">
    <citation type="submission" date="2018-05" db="EMBL/GenBank/DDBJ databases">
        <authorList>
            <person name="Lanie J.A."/>
            <person name="Ng W.-L."/>
            <person name="Kazmierczak K.M."/>
            <person name="Andrzejewski T.M."/>
            <person name="Davidsen T.M."/>
            <person name="Wayne K.J."/>
            <person name="Tettelin H."/>
            <person name="Glass J.I."/>
            <person name="Rusch D."/>
            <person name="Podicherti R."/>
            <person name="Tsui H.-C.T."/>
            <person name="Winkler M.E."/>
        </authorList>
    </citation>
    <scope>NUCLEOTIDE SEQUENCE</scope>
</reference>
<dbReference type="SUPFAM" id="SSF53613">
    <property type="entry name" value="Ribokinase-like"/>
    <property type="match status" value="1"/>
</dbReference>
<proteinExistence type="inferred from homology"/>
<dbReference type="NCBIfam" id="TIGR03168">
    <property type="entry name" value="1-PFK"/>
    <property type="match status" value="1"/>
</dbReference>
<dbReference type="InterPro" id="IPR017583">
    <property type="entry name" value="Tagatose/fructose_Pkinase"/>
</dbReference>
<evidence type="ECO:0000313" key="7">
    <source>
        <dbReference type="EMBL" id="SUZ52330.1"/>
    </source>
</evidence>
<gene>
    <name evidence="7" type="ORF">METZ01_LOCUS5184</name>
</gene>
<dbReference type="InterPro" id="IPR011611">
    <property type="entry name" value="PfkB_dom"/>
</dbReference>
<dbReference type="Pfam" id="PF00294">
    <property type="entry name" value="PfkB"/>
    <property type="match status" value="1"/>
</dbReference>
<dbReference type="AlphaFoldDB" id="A0A381NCJ8"/>